<feature type="binding site" evidence="3">
    <location>
        <position position="227"/>
    </location>
    <ligand>
        <name>Mn(2+)</name>
        <dbReference type="ChEBI" id="CHEBI:29035"/>
        <label>1</label>
    </ligand>
</feature>
<proteinExistence type="inferred from homology"/>
<dbReference type="PANTHER" id="PTHR11358">
    <property type="entry name" value="ARGINASE/AGMATINASE"/>
    <property type="match status" value="1"/>
</dbReference>
<comment type="caution">
    <text evidence="5">The sequence shown here is derived from an EMBL/GenBank/DDBJ whole genome shotgun (WGS) entry which is preliminary data.</text>
</comment>
<dbReference type="CDD" id="cd09988">
    <property type="entry name" value="Formimidoylglutamase"/>
    <property type="match status" value="1"/>
</dbReference>
<dbReference type="Pfam" id="PF00491">
    <property type="entry name" value="Arginase"/>
    <property type="match status" value="1"/>
</dbReference>
<evidence type="ECO:0000313" key="6">
    <source>
        <dbReference type="Proteomes" id="UP000298471"/>
    </source>
</evidence>
<feature type="binding site" evidence="3">
    <location>
        <position position="141"/>
    </location>
    <ligand>
        <name>Mn(2+)</name>
        <dbReference type="ChEBI" id="CHEBI:29035"/>
        <label>1</label>
    </ligand>
</feature>
<keyword evidence="1 3" id="KW-0479">Metal-binding</keyword>
<accession>A0A4Z0QHR1</accession>
<feature type="binding site" evidence="3">
    <location>
        <position position="112"/>
    </location>
    <ligand>
        <name>Mn(2+)</name>
        <dbReference type="ChEBI" id="CHEBI:29035"/>
        <label>1</label>
    </ligand>
</feature>
<dbReference type="PIRSF" id="PIRSF036979">
    <property type="entry name" value="Arginase"/>
    <property type="match status" value="1"/>
</dbReference>
<dbReference type="GO" id="GO:0008783">
    <property type="term" value="F:agmatinase activity"/>
    <property type="evidence" value="ECO:0007669"/>
    <property type="project" value="TreeGrafter"/>
</dbReference>
<sequence>MPTFLRELIRPAAELPEAEVCLVGLPLDFGTVLEGGRPGAIHAPDALRRELRRYHKTYNLEHNVDLSDLRIADAGNLSLLHPDHATNHATIRRRLGELLGQYPRVVVLGGSHDGSYSTVRGLSDASGGQPVGGINLDAHADVKDKPDLISSGTPFGKLLRQQVVAGSRFTELGLHSNLNTKEDIDFLHQQQATIVPLAHVQQSGMPLFMERALHRVGSTGFVSFDIDGCAEAYAPAVSAPSADGFTPRQAVEAAFLAGRHEAVRLFEVVELNPVFDHDNQTARLGATIITAFLTGVVKSLGG</sequence>
<dbReference type="SUPFAM" id="SSF52768">
    <property type="entry name" value="Arginase/deacetylase"/>
    <property type="match status" value="1"/>
</dbReference>
<keyword evidence="3" id="KW-0464">Manganese</keyword>
<evidence type="ECO:0000256" key="2">
    <source>
        <dbReference type="ARBA" id="ARBA00022801"/>
    </source>
</evidence>
<dbReference type="Gene3D" id="3.40.800.10">
    <property type="entry name" value="Ureohydrolase domain"/>
    <property type="match status" value="1"/>
</dbReference>
<evidence type="ECO:0000256" key="3">
    <source>
        <dbReference type="PIRSR" id="PIRSR036979-1"/>
    </source>
</evidence>
<dbReference type="GO" id="GO:0033389">
    <property type="term" value="P:putrescine biosynthetic process from arginine, via agmatine"/>
    <property type="evidence" value="ECO:0007669"/>
    <property type="project" value="TreeGrafter"/>
</dbReference>
<evidence type="ECO:0000313" key="5">
    <source>
        <dbReference type="EMBL" id="TGE29245.1"/>
    </source>
</evidence>
<dbReference type="OrthoDB" id="9788689at2"/>
<feature type="binding site" evidence="3">
    <location>
        <position position="225"/>
    </location>
    <ligand>
        <name>Mn(2+)</name>
        <dbReference type="ChEBI" id="CHEBI:29035"/>
        <label>1</label>
    </ligand>
</feature>
<gene>
    <name evidence="5" type="ORF">E5K02_07265</name>
</gene>
<protein>
    <recommendedName>
        <fullName evidence="7">Arginase</fullName>
    </recommendedName>
</protein>
<dbReference type="AlphaFoldDB" id="A0A4Z0QHR1"/>
<dbReference type="GO" id="GO:0046872">
    <property type="term" value="F:metal ion binding"/>
    <property type="evidence" value="ECO:0007669"/>
    <property type="project" value="UniProtKB-KW"/>
</dbReference>
<evidence type="ECO:0000256" key="4">
    <source>
        <dbReference type="PROSITE-ProRule" id="PRU00742"/>
    </source>
</evidence>
<dbReference type="PROSITE" id="PS51409">
    <property type="entry name" value="ARGINASE_2"/>
    <property type="match status" value="1"/>
</dbReference>
<evidence type="ECO:0000256" key="1">
    <source>
        <dbReference type="ARBA" id="ARBA00022723"/>
    </source>
</evidence>
<comment type="cofactor">
    <cofactor evidence="3">
        <name>Mn(2+)</name>
        <dbReference type="ChEBI" id="CHEBI:29035"/>
    </cofactor>
    <text evidence="3">Binds 2 manganese ions per subunit.</text>
</comment>
<dbReference type="Proteomes" id="UP000298471">
    <property type="component" value="Unassembled WGS sequence"/>
</dbReference>
<feature type="binding site" evidence="3">
    <location>
        <position position="137"/>
    </location>
    <ligand>
        <name>Mn(2+)</name>
        <dbReference type="ChEBI" id="CHEBI:29035"/>
        <label>1</label>
    </ligand>
</feature>
<keyword evidence="6" id="KW-1185">Reference proteome</keyword>
<dbReference type="PRINTS" id="PR00116">
    <property type="entry name" value="ARGINASE"/>
</dbReference>
<name>A0A4Z0QHR1_9BACT</name>
<dbReference type="EMBL" id="SRMB01000001">
    <property type="protein sequence ID" value="TGE29245.1"/>
    <property type="molecule type" value="Genomic_DNA"/>
</dbReference>
<comment type="similarity">
    <text evidence="4">Belongs to the arginase family.</text>
</comment>
<organism evidence="5 6">
    <name type="scientific">Hymenobacter metallicola</name>
    <dbReference type="NCBI Taxonomy" id="2563114"/>
    <lineage>
        <taxon>Bacteria</taxon>
        <taxon>Pseudomonadati</taxon>
        <taxon>Bacteroidota</taxon>
        <taxon>Cytophagia</taxon>
        <taxon>Cytophagales</taxon>
        <taxon>Hymenobacteraceae</taxon>
        <taxon>Hymenobacter</taxon>
    </lineage>
</organism>
<feature type="binding site" evidence="3">
    <location>
        <position position="139"/>
    </location>
    <ligand>
        <name>Mn(2+)</name>
        <dbReference type="ChEBI" id="CHEBI:29035"/>
        <label>1</label>
    </ligand>
</feature>
<keyword evidence="2" id="KW-0378">Hydrolase</keyword>
<dbReference type="InterPro" id="IPR023696">
    <property type="entry name" value="Ureohydrolase_dom_sf"/>
</dbReference>
<dbReference type="InterPro" id="IPR006035">
    <property type="entry name" value="Ureohydrolase"/>
</dbReference>
<dbReference type="PANTHER" id="PTHR11358:SF26">
    <property type="entry name" value="GUANIDINO ACID HYDROLASE, MITOCHONDRIAL"/>
    <property type="match status" value="1"/>
</dbReference>
<evidence type="ECO:0008006" key="7">
    <source>
        <dbReference type="Google" id="ProtNLM"/>
    </source>
</evidence>
<reference evidence="5 6" key="1">
    <citation type="submission" date="2019-04" db="EMBL/GenBank/DDBJ databases">
        <authorList>
            <person name="Feng G."/>
            <person name="Zhang J."/>
            <person name="Zhu H."/>
        </authorList>
    </citation>
    <scope>NUCLEOTIDE SEQUENCE [LARGE SCALE GENOMIC DNA]</scope>
    <source>
        <strain evidence="5 6">9PBR-1</strain>
    </source>
</reference>
<dbReference type="RefSeq" id="WP_135393490.1">
    <property type="nucleotide sequence ID" value="NZ_SRMB01000001.1"/>
</dbReference>